<keyword evidence="1" id="KW-0812">Transmembrane</keyword>
<accession>A0A2N5Y654</accession>
<organism evidence="2 3">
    <name type="scientific">Kineobactrum sediminis</name>
    <dbReference type="NCBI Taxonomy" id="1905677"/>
    <lineage>
        <taxon>Bacteria</taxon>
        <taxon>Pseudomonadati</taxon>
        <taxon>Pseudomonadota</taxon>
        <taxon>Gammaproteobacteria</taxon>
        <taxon>Cellvibrionales</taxon>
        <taxon>Halieaceae</taxon>
        <taxon>Kineobactrum</taxon>
    </lineage>
</organism>
<proteinExistence type="predicted"/>
<dbReference type="Proteomes" id="UP000234845">
    <property type="component" value="Unassembled WGS sequence"/>
</dbReference>
<evidence type="ECO:0000313" key="3">
    <source>
        <dbReference type="Proteomes" id="UP000234845"/>
    </source>
</evidence>
<gene>
    <name evidence="2" type="ORF">CWI75_00405</name>
</gene>
<comment type="caution">
    <text evidence="2">The sequence shown here is derived from an EMBL/GenBank/DDBJ whole genome shotgun (WGS) entry which is preliminary data.</text>
</comment>
<evidence type="ECO:0000256" key="1">
    <source>
        <dbReference type="SAM" id="Phobius"/>
    </source>
</evidence>
<dbReference type="AlphaFoldDB" id="A0A2N5Y654"/>
<dbReference type="RefSeq" id="WP_101519496.1">
    <property type="nucleotide sequence ID" value="NZ_PKLZ01000001.1"/>
</dbReference>
<keyword evidence="1" id="KW-1133">Transmembrane helix</keyword>
<feature type="transmembrane region" description="Helical" evidence="1">
    <location>
        <begin position="70"/>
        <end position="88"/>
    </location>
</feature>
<feature type="transmembrane region" description="Helical" evidence="1">
    <location>
        <begin position="40"/>
        <end position="58"/>
    </location>
</feature>
<keyword evidence="3" id="KW-1185">Reference proteome</keyword>
<name>A0A2N5Y654_9GAMM</name>
<reference evidence="3" key="1">
    <citation type="submission" date="2017-11" db="EMBL/GenBank/DDBJ databases">
        <title>The draft genome sequence of Chromatocurvus sp. F02.</title>
        <authorList>
            <person name="Du Z.-J."/>
            <person name="Chang Y.-Q."/>
        </authorList>
    </citation>
    <scope>NUCLEOTIDE SEQUENCE [LARGE SCALE GENOMIC DNA]</scope>
    <source>
        <strain evidence="3">F02</strain>
    </source>
</reference>
<sequence length="89" mass="9017">MSDSADSNGFLRSAGENVGGFLAGIPSAIRDFFSGVGEGAGVYGFLDWAALIIGIALLISAARGFGRGRIVGPVLRGFIGLAVMGWAVV</sequence>
<protein>
    <submittedName>
        <fullName evidence="2">Uncharacterized protein</fullName>
    </submittedName>
</protein>
<dbReference type="OrthoDB" id="5739690at2"/>
<evidence type="ECO:0000313" key="2">
    <source>
        <dbReference type="EMBL" id="PLW83859.1"/>
    </source>
</evidence>
<dbReference type="EMBL" id="PKLZ01000001">
    <property type="protein sequence ID" value="PLW83859.1"/>
    <property type="molecule type" value="Genomic_DNA"/>
</dbReference>
<keyword evidence="1" id="KW-0472">Membrane</keyword>